<dbReference type="Gene3D" id="1.20.120.290">
    <property type="entry name" value="Oxygen-evolving enhancer protein 3 (PsbQ), four-helix up-down bundle"/>
    <property type="match status" value="1"/>
</dbReference>
<protein>
    <recommendedName>
        <fullName evidence="3">Peptidyl-prolyl cis-trans isomerase CYP38-like PsbQ-like domain-containing protein</fullName>
    </recommendedName>
</protein>
<feature type="domain" description="Peptidyl-prolyl cis-trans isomerase CYP38-like PsbQ-like" evidence="3">
    <location>
        <begin position="36"/>
        <end position="91"/>
    </location>
</feature>
<sequence length="92" mass="10171">MGLDCKINAIIVVWEMMVLCLCNVIEFEARIAGTQAGKSLILTGVAESKKEHGREMLDKMEAGMDEFERIILGTSKDKIAPKQKELLLYVGG</sequence>
<keyword evidence="5" id="KW-1185">Reference proteome</keyword>
<dbReference type="Pfam" id="PF21329">
    <property type="entry name" value="CYP38_PsbQ-like"/>
    <property type="match status" value="1"/>
</dbReference>
<evidence type="ECO:0000256" key="2">
    <source>
        <dbReference type="SAM" id="SignalP"/>
    </source>
</evidence>
<evidence type="ECO:0000256" key="1">
    <source>
        <dbReference type="ARBA" id="ARBA00023078"/>
    </source>
</evidence>
<dbReference type="STRING" id="3469.A0A4Y7J454"/>
<dbReference type="InterPro" id="IPR048563">
    <property type="entry name" value="CYP38_PsbQ-like"/>
</dbReference>
<name>A0A4Y7J454_PAPSO</name>
<reference evidence="4 5" key="1">
    <citation type="journal article" date="2018" name="Science">
        <title>The opium poppy genome and morphinan production.</title>
        <authorList>
            <person name="Guo L."/>
            <person name="Winzer T."/>
            <person name="Yang X."/>
            <person name="Li Y."/>
            <person name="Ning Z."/>
            <person name="He Z."/>
            <person name="Teodor R."/>
            <person name="Lu Y."/>
            <person name="Bowser T.A."/>
            <person name="Graham I.A."/>
            <person name="Ye K."/>
        </authorList>
    </citation>
    <scope>NUCLEOTIDE SEQUENCE [LARGE SCALE GENOMIC DNA]</scope>
    <source>
        <strain evidence="5">cv. HN1</strain>
        <tissue evidence="4">Leaves</tissue>
    </source>
</reference>
<evidence type="ECO:0000313" key="5">
    <source>
        <dbReference type="Proteomes" id="UP000316621"/>
    </source>
</evidence>
<gene>
    <name evidence="4" type="ORF">C5167_014075</name>
</gene>
<dbReference type="EMBL" id="CM010717">
    <property type="protein sequence ID" value="RZC55226.1"/>
    <property type="molecule type" value="Genomic_DNA"/>
</dbReference>
<evidence type="ECO:0000313" key="4">
    <source>
        <dbReference type="EMBL" id="RZC55226.1"/>
    </source>
</evidence>
<dbReference type="InterPro" id="IPR023222">
    <property type="entry name" value="PsbQ-like_dom_sf"/>
</dbReference>
<feature type="signal peptide" evidence="2">
    <location>
        <begin position="1"/>
        <end position="22"/>
    </location>
</feature>
<dbReference type="AlphaFoldDB" id="A0A4Y7J454"/>
<keyword evidence="1" id="KW-0793">Thylakoid</keyword>
<dbReference type="Gramene" id="RZC55226">
    <property type="protein sequence ID" value="RZC55226"/>
    <property type="gene ID" value="C5167_014075"/>
</dbReference>
<organism evidence="4 5">
    <name type="scientific">Papaver somniferum</name>
    <name type="common">Opium poppy</name>
    <dbReference type="NCBI Taxonomy" id="3469"/>
    <lineage>
        <taxon>Eukaryota</taxon>
        <taxon>Viridiplantae</taxon>
        <taxon>Streptophyta</taxon>
        <taxon>Embryophyta</taxon>
        <taxon>Tracheophyta</taxon>
        <taxon>Spermatophyta</taxon>
        <taxon>Magnoliopsida</taxon>
        <taxon>Ranunculales</taxon>
        <taxon>Papaveraceae</taxon>
        <taxon>Papaveroideae</taxon>
        <taxon>Papaver</taxon>
    </lineage>
</organism>
<accession>A0A4Y7J454</accession>
<keyword evidence="2" id="KW-0732">Signal</keyword>
<feature type="chain" id="PRO_5021284986" description="Peptidyl-prolyl cis-trans isomerase CYP38-like PsbQ-like domain-containing protein" evidence="2">
    <location>
        <begin position="23"/>
        <end position="92"/>
    </location>
</feature>
<dbReference type="Proteomes" id="UP000316621">
    <property type="component" value="Chromosome 3"/>
</dbReference>
<evidence type="ECO:0000259" key="3">
    <source>
        <dbReference type="Pfam" id="PF21329"/>
    </source>
</evidence>
<proteinExistence type="predicted"/>